<evidence type="ECO:0000256" key="1">
    <source>
        <dbReference type="ARBA" id="ARBA00004477"/>
    </source>
</evidence>
<gene>
    <name evidence="9" type="ORF">VMCG_08883</name>
</gene>
<dbReference type="GO" id="GO:0070072">
    <property type="term" value="P:vacuolar proton-transporting V-type ATPase complex assembly"/>
    <property type="evidence" value="ECO:0007669"/>
    <property type="project" value="InterPro"/>
</dbReference>
<feature type="compositionally biased region" description="Polar residues" evidence="6">
    <location>
        <begin position="268"/>
        <end position="282"/>
    </location>
</feature>
<feature type="compositionally biased region" description="Polar residues" evidence="6">
    <location>
        <begin position="386"/>
        <end position="398"/>
    </location>
</feature>
<feature type="compositionally biased region" description="Basic and acidic residues" evidence="6">
    <location>
        <begin position="333"/>
        <end position="343"/>
    </location>
</feature>
<dbReference type="InterPro" id="IPR021013">
    <property type="entry name" value="ATPase_Vma12"/>
</dbReference>
<dbReference type="Pfam" id="PF13878">
    <property type="entry name" value="zf-C2H2_3"/>
    <property type="match status" value="1"/>
</dbReference>
<feature type="compositionally biased region" description="Basic and acidic residues" evidence="6">
    <location>
        <begin position="399"/>
        <end position="409"/>
    </location>
</feature>
<feature type="compositionally biased region" description="Polar residues" evidence="6">
    <location>
        <begin position="592"/>
        <end position="602"/>
    </location>
</feature>
<keyword evidence="2 7" id="KW-0812">Transmembrane</keyword>
<name>A0A423VUY6_9PEZI</name>
<keyword evidence="4 7" id="KW-1133">Transmembrane helix</keyword>
<evidence type="ECO:0000256" key="7">
    <source>
        <dbReference type="SAM" id="Phobius"/>
    </source>
</evidence>
<evidence type="ECO:0000256" key="5">
    <source>
        <dbReference type="ARBA" id="ARBA00023136"/>
    </source>
</evidence>
<feature type="transmembrane region" description="Helical" evidence="7">
    <location>
        <begin position="202"/>
        <end position="225"/>
    </location>
</feature>
<evidence type="ECO:0000313" key="10">
    <source>
        <dbReference type="Proteomes" id="UP000283895"/>
    </source>
</evidence>
<protein>
    <recommendedName>
        <fullName evidence="8">N-acetyltransferase ESCO zinc-finger domain-containing protein</fullName>
    </recommendedName>
</protein>
<feature type="compositionally biased region" description="Polar residues" evidence="6">
    <location>
        <begin position="551"/>
        <end position="565"/>
    </location>
</feature>
<evidence type="ECO:0000256" key="4">
    <source>
        <dbReference type="ARBA" id="ARBA00022989"/>
    </source>
</evidence>
<dbReference type="Pfam" id="PF11712">
    <property type="entry name" value="Vma12"/>
    <property type="match status" value="1"/>
</dbReference>
<dbReference type="GO" id="GO:0005789">
    <property type="term" value="C:endoplasmic reticulum membrane"/>
    <property type="evidence" value="ECO:0007669"/>
    <property type="project" value="UniProtKB-SubCell"/>
</dbReference>
<evidence type="ECO:0000256" key="3">
    <source>
        <dbReference type="ARBA" id="ARBA00022824"/>
    </source>
</evidence>
<dbReference type="PANTHER" id="PTHR31394">
    <property type="entry name" value="TRANSMEMBRANE PROTEIN 199"/>
    <property type="match status" value="1"/>
</dbReference>
<keyword evidence="3" id="KW-0256">Endoplasmic reticulum</keyword>
<keyword evidence="5 7" id="KW-0472">Membrane</keyword>
<reference evidence="9 10" key="1">
    <citation type="submission" date="2015-09" db="EMBL/GenBank/DDBJ databases">
        <title>Host preference determinants of Valsa canker pathogens revealed by comparative genomics.</title>
        <authorList>
            <person name="Yin Z."/>
            <person name="Huang L."/>
        </authorList>
    </citation>
    <scope>NUCLEOTIDE SEQUENCE [LARGE SCALE GENOMIC DNA]</scope>
    <source>
        <strain evidence="9 10">03-1</strain>
    </source>
</reference>
<feature type="compositionally biased region" description="Polar residues" evidence="6">
    <location>
        <begin position="357"/>
        <end position="373"/>
    </location>
</feature>
<dbReference type="Proteomes" id="UP000283895">
    <property type="component" value="Unassembled WGS sequence"/>
</dbReference>
<sequence>MVLLTMTPSIVEAIVKSNELLSQQEEQPPPKVEVEDEAKTEVQGGPPSLDEPAVGKPISHGQIVHLWKQLKAHDAGSFSLENLLRGAKVYVPPPPPKPEPSAEYKALMARLRHDEEERKYQRMVSSPSHIDTRPSFGQQFPLAQQFAQVHQPSNKADMGDDDVTFNDIHRQVVLVINFLVSIFGSAAALWILARWWPTPARLFLTMGGSLLVAIAEVAVYSAYVWHLGEAKKQDRKLKEVKEIVQTWVVGKEDEGESKEVGNTEATEDVSNLHSTPTQCATDSPSAPASRPSEAHASPTQCHNSQIFYPAAGHDDLPLVDLRTIWTSQMDDESTTRKSEEDKANLQLEKPSLDFDKPTSTPQPFDSPTRSCDSISEAGLTDREGTPGTQLQRDITPSIKTRDMQERSIHDIGAIFAPSRRQLLSKTEQTTRRKPSRKPSGLILDHFRDGKSVDAALEQQEGQEVQEDPSSDCQPSKTPIKPSECGSPHPEPTTAKATPVSETEDTCAPPTLREESLSDLVGLQDGDQNSINKTTISDSEHIRSTVEGDANQLITPSTSPASMFDTQSDENKDDEAVPRKAALATKTKRRLNLHSSSYSGQASQKKRKTPPKKQSAVQTTLSLHIGAGAGMKECKVCDTVYNPLHPEDVKVHAKRHAIVLKNGVRV</sequence>
<dbReference type="EMBL" id="LKEA01000039">
    <property type="protein sequence ID" value="ROV94776.1"/>
    <property type="molecule type" value="Genomic_DNA"/>
</dbReference>
<comment type="caution">
    <text evidence="9">The sequence shown here is derived from an EMBL/GenBank/DDBJ whole genome shotgun (WGS) entry which is preliminary data.</text>
</comment>
<dbReference type="PANTHER" id="PTHR31394:SF1">
    <property type="entry name" value="TRANSMEMBRANE PROTEIN 199"/>
    <property type="match status" value="1"/>
</dbReference>
<evidence type="ECO:0000313" key="9">
    <source>
        <dbReference type="EMBL" id="ROV94776.1"/>
    </source>
</evidence>
<feature type="compositionally biased region" description="Polar residues" evidence="6">
    <location>
        <begin position="525"/>
        <end position="536"/>
    </location>
</feature>
<feature type="region of interest" description="Disordered" evidence="6">
    <location>
        <begin position="330"/>
        <end position="617"/>
    </location>
</feature>
<comment type="subcellular location">
    <subcellularLocation>
        <location evidence="1">Endoplasmic reticulum membrane</location>
        <topology evidence="1">Multi-pass membrane protein</topology>
    </subcellularLocation>
</comment>
<proteinExistence type="predicted"/>
<dbReference type="AlphaFoldDB" id="A0A423VUY6"/>
<dbReference type="InterPro" id="IPR028005">
    <property type="entry name" value="AcTrfase_ESCO_Znf_dom"/>
</dbReference>
<accession>A0A423VUY6</accession>
<feature type="region of interest" description="Disordered" evidence="6">
    <location>
        <begin position="252"/>
        <end position="300"/>
    </location>
</feature>
<evidence type="ECO:0000259" key="8">
    <source>
        <dbReference type="Pfam" id="PF13878"/>
    </source>
</evidence>
<feature type="transmembrane region" description="Helical" evidence="7">
    <location>
        <begin position="172"/>
        <end position="196"/>
    </location>
</feature>
<organism evidence="9 10">
    <name type="scientific">Cytospora schulzeri</name>
    <dbReference type="NCBI Taxonomy" id="448051"/>
    <lineage>
        <taxon>Eukaryota</taxon>
        <taxon>Fungi</taxon>
        <taxon>Dikarya</taxon>
        <taxon>Ascomycota</taxon>
        <taxon>Pezizomycotina</taxon>
        <taxon>Sordariomycetes</taxon>
        <taxon>Sordariomycetidae</taxon>
        <taxon>Diaporthales</taxon>
        <taxon>Cytosporaceae</taxon>
        <taxon>Cytospora</taxon>
    </lineage>
</organism>
<feature type="region of interest" description="Disordered" evidence="6">
    <location>
        <begin position="18"/>
        <end position="56"/>
    </location>
</feature>
<feature type="domain" description="N-acetyltransferase ESCO zinc-finger" evidence="8">
    <location>
        <begin position="622"/>
        <end position="656"/>
    </location>
</feature>
<keyword evidence="10" id="KW-1185">Reference proteome</keyword>
<feature type="compositionally biased region" description="Low complexity" evidence="6">
    <location>
        <begin position="283"/>
        <end position="298"/>
    </location>
</feature>
<evidence type="ECO:0000256" key="6">
    <source>
        <dbReference type="SAM" id="MobiDB-lite"/>
    </source>
</evidence>
<dbReference type="OrthoDB" id="19981at2759"/>
<evidence type="ECO:0000256" key="2">
    <source>
        <dbReference type="ARBA" id="ARBA00022692"/>
    </source>
</evidence>